<dbReference type="InterPro" id="IPR013324">
    <property type="entry name" value="RNA_pol_sigma_r3/r4-like"/>
</dbReference>
<feature type="domain" description="RNA polymerase sigma-70 region 2" evidence="5">
    <location>
        <begin position="17"/>
        <end position="81"/>
    </location>
</feature>
<dbReference type="InterPro" id="IPR039425">
    <property type="entry name" value="RNA_pol_sigma-70-like"/>
</dbReference>
<dbReference type="PANTHER" id="PTHR43133:SF63">
    <property type="entry name" value="RNA POLYMERASE SIGMA FACTOR FECI-RELATED"/>
    <property type="match status" value="1"/>
</dbReference>
<dbReference type="KEGG" id="bhz:ACR54_02314"/>
<protein>
    <submittedName>
        <fullName evidence="7">RNA polymerase subunit sigma</fullName>
    </submittedName>
</protein>
<evidence type="ECO:0000256" key="1">
    <source>
        <dbReference type="ARBA" id="ARBA00010641"/>
    </source>
</evidence>
<dbReference type="GO" id="GO:0006352">
    <property type="term" value="P:DNA-templated transcription initiation"/>
    <property type="evidence" value="ECO:0007669"/>
    <property type="project" value="InterPro"/>
</dbReference>
<keyword evidence="3" id="KW-0731">Sigma factor</keyword>
<dbReference type="GO" id="GO:0016987">
    <property type="term" value="F:sigma factor activity"/>
    <property type="evidence" value="ECO:0007669"/>
    <property type="project" value="UniProtKB-KW"/>
</dbReference>
<dbReference type="SUPFAM" id="SSF88946">
    <property type="entry name" value="Sigma2 domain of RNA polymerase sigma factors"/>
    <property type="match status" value="1"/>
</dbReference>
<dbReference type="NCBIfam" id="TIGR02937">
    <property type="entry name" value="sigma70-ECF"/>
    <property type="match status" value="1"/>
</dbReference>
<evidence type="ECO:0000259" key="6">
    <source>
        <dbReference type="Pfam" id="PF08281"/>
    </source>
</evidence>
<keyword evidence="4" id="KW-0804">Transcription</keyword>
<keyword evidence="2" id="KW-0805">Transcription regulation</keyword>
<dbReference type="RefSeq" id="WP_029580894.1">
    <property type="nucleotide sequence ID" value="NZ_CP012076.1"/>
</dbReference>
<dbReference type="CDD" id="cd06171">
    <property type="entry name" value="Sigma70_r4"/>
    <property type="match status" value="1"/>
</dbReference>
<comment type="similarity">
    <text evidence="1">Belongs to the sigma-70 factor family. ECF subfamily.</text>
</comment>
<dbReference type="InterPro" id="IPR013249">
    <property type="entry name" value="RNA_pol_sigma70_r4_t2"/>
</dbReference>
<dbReference type="Pfam" id="PF04542">
    <property type="entry name" value="Sigma70_r2"/>
    <property type="match status" value="1"/>
</dbReference>
<feature type="domain" description="RNA polymerase sigma factor 70 region 4 type 2" evidence="6">
    <location>
        <begin position="112"/>
        <end position="164"/>
    </location>
</feature>
<sequence>MPAASPPAPADKQFSLLYAEHHGWLCHWLQRRLGDHGAAADLAQDTFLNVLAGQAADIREPRPFLATIARRLLVHRHRREQLETAYMQALAALPAEHAPPPEAHLAALQALRALDRALDGLPAKARDAFLLAHIELLSYADIAARLRVSASSVKQYLRRANRQCFYALAG</sequence>
<accession>A0AAN1RZ96</accession>
<evidence type="ECO:0000313" key="7">
    <source>
        <dbReference type="EMBL" id="AZW18784.1"/>
    </source>
</evidence>
<evidence type="ECO:0000313" key="8">
    <source>
        <dbReference type="Proteomes" id="UP000282741"/>
    </source>
</evidence>
<name>A0AAN1RZ96_9BORD</name>
<organism evidence="7 8">
    <name type="scientific">Bordetella hinzii</name>
    <dbReference type="NCBI Taxonomy" id="103855"/>
    <lineage>
        <taxon>Bacteria</taxon>
        <taxon>Pseudomonadati</taxon>
        <taxon>Pseudomonadota</taxon>
        <taxon>Betaproteobacteria</taxon>
        <taxon>Burkholderiales</taxon>
        <taxon>Alcaligenaceae</taxon>
        <taxon>Bordetella</taxon>
    </lineage>
</organism>
<proteinExistence type="inferred from homology"/>
<reference evidence="8" key="1">
    <citation type="submission" date="2017-10" db="EMBL/GenBank/DDBJ databases">
        <title>Whole genome sequencing of various Bordetella species.</title>
        <authorList>
            <person name="Weigand M.R."/>
            <person name="Loparev V."/>
            <person name="Peng Y."/>
            <person name="Bowden K.E."/>
            <person name="Tondella M.L."/>
            <person name="Williams M.M."/>
        </authorList>
    </citation>
    <scope>NUCLEOTIDE SEQUENCE [LARGE SCALE GENOMIC DNA]</scope>
    <source>
        <strain evidence="8">H720</strain>
    </source>
</reference>
<dbReference type="PANTHER" id="PTHR43133">
    <property type="entry name" value="RNA POLYMERASE ECF-TYPE SIGMA FACTO"/>
    <property type="match status" value="1"/>
</dbReference>
<dbReference type="SUPFAM" id="SSF88659">
    <property type="entry name" value="Sigma3 and sigma4 domains of RNA polymerase sigma factors"/>
    <property type="match status" value="1"/>
</dbReference>
<dbReference type="InterPro" id="IPR013325">
    <property type="entry name" value="RNA_pol_sigma_r2"/>
</dbReference>
<dbReference type="InterPro" id="IPR036388">
    <property type="entry name" value="WH-like_DNA-bd_sf"/>
</dbReference>
<dbReference type="Gene3D" id="1.10.10.10">
    <property type="entry name" value="Winged helix-like DNA-binding domain superfamily/Winged helix DNA-binding domain"/>
    <property type="match status" value="1"/>
</dbReference>
<dbReference type="AlphaFoldDB" id="A0AAN1RZ96"/>
<dbReference type="InterPro" id="IPR007627">
    <property type="entry name" value="RNA_pol_sigma70_r2"/>
</dbReference>
<dbReference type="InterPro" id="IPR014284">
    <property type="entry name" value="RNA_pol_sigma-70_dom"/>
</dbReference>
<dbReference type="Gene3D" id="1.10.1740.10">
    <property type="match status" value="1"/>
</dbReference>
<dbReference type="Proteomes" id="UP000282741">
    <property type="component" value="Chromosome"/>
</dbReference>
<evidence type="ECO:0000259" key="5">
    <source>
        <dbReference type="Pfam" id="PF04542"/>
    </source>
</evidence>
<evidence type="ECO:0000256" key="3">
    <source>
        <dbReference type="ARBA" id="ARBA00023082"/>
    </source>
</evidence>
<dbReference type="Pfam" id="PF08281">
    <property type="entry name" value="Sigma70_r4_2"/>
    <property type="match status" value="1"/>
</dbReference>
<evidence type="ECO:0000256" key="4">
    <source>
        <dbReference type="ARBA" id="ARBA00023163"/>
    </source>
</evidence>
<dbReference type="GO" id="GO:0003677">
    <property type="term" value="F:DNA binding"/>
    <property type="evidence" value="ECO:0007669"/>
    <property type="project" value="InterPro"/>
</dbReference>
<evidence type="ECO:0000256" key="2">
    <source>
        <dbReference type="ARBA" id="ARBA00023015"/>
    </source>
</evidence>
<gene>
    <name evidence="7" type="ORF">CS347_19480</name>
</gene>
<dbReference type="EMBL" id="CP024172">
    <property type="protein sequence ID" value="AZW18784.1"/>
    <property type="molecule type" value="Genomic_DNA"/>
</dbReference>